<reference evidence="1" key="1">
    <citation type="submission" date="2022-07" db="EMBL/GenBank/DDBJ databases">
        <title>Genome Sequence of Phlebia brevispora.</title>
        <authorList>
            <person name="Buettner E."/>
        </authorList>
    </citation>
    <scope>NUCLEOTIDE SEQUENCE</scope>
    <source>
        <strain evidence="1">MPL23</strain>
    </source>
</reference>
<organism evidence="1 2">
    <name type="scientific">Phlebia brevispora</name>
    <dbReference type="NCBI Taxonomy" id="194682"/>
    <lineage>
        <taxon>Eukaryota</taxon>
        <taxon>Fungi</taxon>
        <taxon>Dikarya</taxon>
        <taxon>Basidiomycota</taxon>
        <taxon>Agaricomycotina</taxon>
        <taxon>Agaricomycetes</taxon>
        <taxon>Polyporales</taxon>
        <taxon>Meruliaceae</taxon>
        <taxon>Phlebia</taxon>
    </lineage>
</organism>
<evidence type="ECO:0000313" key="2">
    <source>
        <dbReference type="Proteomes" id="UP001148662"/>
    </source>
</evidence>
<evidence type="ECO:0000313" key="1">
    <source>
        <dbReference type="EMBL" id="KAJ3537443.1"/>
    </source>
</evidence>
<sequence length="206" mass="22560">MTVIGSAVAGYGSIYMLVHIPPFQGSIFNSALAPWITSFNIITAGTNICATAFIAWNIWYVNHRVSDLVGESKLSPVVLIVIESGAIYAFSLLLLTAFYVRDENAQFIVLDAVTPIIGIVFCLIIIRVGLRREMTFQQPTTWLWTSPDTGSFRAANSTRPQTINTFGNSASIALTPIAVNVTTSVHDDSYSDQRSEKSRKTAGSRY</sequence>
<dbReference type="EMBL" id="JANHOG010001416">
    <property type="protein sequence ID" value="KAJ3537443.1"/>
    <property type="molecule type" value="Genomic_DNA"/>
</dbReference>
<keyword evidence="2" id="KW-1185">Reference proteome</keyword>
<name>A0ACC1SDH2_9APHY</name>
<gene>
    <name evidence="1" type="ORF">NM688_g6687</name>
</gene>
<accession>A0ACC1SDH2</accession>
<proteinExistence type="predicted"/>
<protein>
    <submittedName>
        <fullName evidence="1">Uncharacterized protein</fullName>
    </submittedName>
</protein>
<dbReference type="Proteomes" id="UP001148662">
    <property type="component" value="Unassembled WGS sequence"/>
</dbReference>
<comment type="caution">
    <text evidence="1">The sequence shown here is derived from an EMBL/GenBank/DDBJ whole genome shotgun (WGS) entry which is preliminary data.</text>
</comment>